<dbReference type="AlphaFoldDB" id="A0A382BLL6"/>
<evidence type="ECO:0000313" key="1">
    <source>
        <dbReference type="EMBL" id="SVB14720.1"/>
    </source>
</evidence>
<name>A0A382BLL6_9ZZZZ</name>
<reference evidence="1" key="1">
    <citation type="submission" date="2018-05" db="EMBL/GenBank/DDBJ databases">
        <authorList>
            <person name="Lanie J.A."/>
            <person name="Ng W.-L."/>
            <person name="Kazmierczak K.M."/>
            <person name="Andrzejewski T.M."/>
            <person name="Davidsen T.M."/>
            <person name="Wayne K.J."/>
            <person name="Tettelin H."/>
            <person name="Glass J.I."/>
            <person name="Rusch D."/>
            <person name="Podicherti R."/>
            <person name="Tsui H.-C.T."/>
            <person name="Winkler M.E."/>
        </authorList>
    </citation>
    <scope>NUCLEOTIDE SEQUENCE</scope>
</reference>
<feature type="non-terminal residue" evidence="1">
    <location>
        <position position="1"/>
    </location>
</feature>
<proteinExistence type="predicted"/>
<organism evidence="1">
    <name type="scientific">marine metagenome</name>
    <dbReference type="NCBI Taxonomy" id="408172"/>
    <lineage>
        <taxon>unclassified sequences</taxon>
        <taxon>metagenomes</taxon>
        <taxon>ecological metagenomes</taxon>
    </lineage>
</organism>
<protein>
    <submittedName>
        <fullName evidence="1">Uncharacterized protein</fullName>
    </submittedName>
</protein>
<accession>A0A382BLL6</accession>
<sequence>VLALFYRPVPPLLTPDTHQSSLQTKNLTNVVLDVVNHLLLTSIFHGDPKSAHSPTNKKPHYWAGLVLNY</sequence>
<gene>
    <name evidence="1" type="ORF">METZ01_LOCUS167574</name>
</gene>
<dbReference type="EMBL" id="UINC01030393">
    <property type="protein sequence ID" value="SVB14720.1"/>
    <property type="molecule type" value="Genomic_DNA"/>
</dbReference>